<comment type="similarity">
    <text evidence="2">Belongs to the binding-protein-dependent transport system permease family. CysTW subfamily.</text>
</comment>
<dbReference type="InterPro" id="IPR035906">
    <property type="entry name" value="MetI-like_sf"/>
</dbReference>
<proteinExistence type="inferred from homology"/>
<dbReference type="EMBL" id="CAFBNF010000035">
    <property type="protein sequence ID" value="CAB4935424.1"/>
    <property type="molecule type" value="Genomic_DNA"/>
</dbReference>
<evidence type="ECO:0000256" key="2">
    <source>
        <dbReference type="ARBA" id="ARBA00007069"/>
    </source>
</evidence>
<keyword evidence="5 8" id="KW-0812">Transmembrane</keyword>
<dbReference type="CDD" id="cd06261">
    <property type="entry name" value="TM_PBP2"/>
    <property type="match status" value="1"/>
</dbReference>
<comment type="subcellular location">
    <subcellularLocation>
        <location evidence="1">Cell membrane</location>
        <topology evidence="1">Multi-pass membrane protein</topology>
    </subcellularLocation>
</comment>
<evidence type="ECO:0000256" key="4">
    <source>
        <dbReference type="ARBA" id="ARBA00022475"/>
    </source>
</evidence>
<reference evidence="10" key="1">
    <citation type="submission" date="2020-05" db="EMBL/GenBank/DDBJ databases">
        <authorList>
            <person name="Chiriac C."/>
            <person name="Salcher M."/>
            <person name="Ghai R."/>
            <person name="Kavagutti S V."/>
        </authorList>
    </citation>
    <scope>NUCLEOTIDE SEQUENCE</scope>
</reference>
<feature type="transmembrane region" description="Helical" evidence="8">
    <location>
        <begin position="259"/>
        <end position="280"/>
    </location>
</feature>
<accession>A0A6J7IYL2</accession>
<feature type="transmembrane region" description="Helical" evidence="8">
    <location>
        <begin position="235"/>
        <end position="252"/>
    </location>
</feature>
<feature type="transmembrane region" description="Helical" evidence="8">
    <location>
        <begin position="165"/>
        <end position="186"/>
    </location>
</feature>
<evidence type="ECO:0000256" key="1">
    <source>
        <dbReference type="ARBA" id="ARBA00004651"/>
    </source>
</evidence>
<feature type="domain" description="ABC transmembrane type-1" evidence="9">
    <location>
        <begin position="80"/>
        <end position="281"/>
    </location>
</feature>
<dbReference type="GO" id="GO:0055085">
    <property type="term" value="P:transmembrane transport"/>
    <property type="evidence" value="ECO:0007669"/>
    <property type="project" value="InterPro"/>
</dbReference>
<keyword evidence="6 8" id="KW-1133">Transmembrane helix</keyword>
<dbReference type="AlphaFoldDB" id="A0A6J7IYL2"/>
<keyword evidence="3" id="KW-0813">Transport</keyword>
<name>A0A6J7IYL2_9ZZZZ</name>
<gene>
    <name evidence="10" type="ORF">UFOPK3773_00501</name>
</gene>
<protein>
    <submittedName>
        <fullName evidence="10">Unannotated protein</fullName>
    </submittedName>
</protein>
<dbReference type="Pfam" id="PF00528">
    <property type="entry name" value="BPD_transp_1"/>
    <property type="match status" value="1"/>
</dbReference>
<dbReference type="Gene3D" id="1.10.3720.10">
    <property type="entry name" value="MetI-like"/>
    <property type="match status" value="1"/>
</dbReference>
<evidence type="ECO:0000256" key="6">
    <source>
        <dbReference type="ARBA" id="ARBA00022989"/>
    </source>
</evidence>
<feature type="transmembrane region" description="Helical" evidence="8">
    <location>
        <begin position="116"/>
        <end position="136"/>
    </location>
</feature>
<evidence type="ECO:0000256" key="8">
    <source>
        <dbReference type="SAM" id="Phobius"/>
    </source>
</evidence>
<dbReference type="InterPro" id="IPR000515">
    <property type="entry name" value="MetI-like"/>
</dbReference>
<dbReference type="PANTHER" id="PTHR42929:SF1">
    <property type="entry name" value="INNER MEMBRANE ABC TRANSPORTER PERMEASE PROTEIN YDCU-RELATED"/>
    <property type="match status" value="1"/>
</dbReference>
<feature type="transmembrane region" description="Helical" evidence="8">
    <location>
        <begin position="21"/>
        <end position="51"/>
    </location>
</feature>
<evidence type="ECO:0000256" key="3">
    <source>
        <dbReference type="ARBA" id="ARBA00022448"/>
    </source>
</evidence>
<evidence type="ECO:0000256" key="7">
    <source>
        <dbReference type="ARBA" id="ARBA00023136"/>
    </source>
</evidence>
<dbReference type="GO" id="GO:0005886">
    <property type="term" value="C:plasma membrane"/>
    <property type="evidence" value="ECO:0007669"/>
    <property type="project" value="UniProtKB-SubCell"/>
</dbReference>
<evidence type="ECO:0000313" key="10">
    <source>
        <dbReference type="EMBL" id="CAB4935424.1"/>
    </source>
</evidence>
<organism evidence="10">
    <name type="scientific">freshwater metagenome</name>
    <dbReference type="NCBI Taxonomy" id="449393"/>
    <lineage>
        <taxon>unclassified sequences</taxon>
        <taxon>metagenomes</taxon>
        <taxon>ecological metagenomes</taxon>
    </lineage>
</organism>
<evidence type="ECO:0000259" key="9">
    <source>
        <dbReference type="PROSITE" id="PS50928"/>
    </source>
</evidence>
<keyword evidence="7 8" id="KW-0472">Membrane</keyword>
<feature type="transmembrane region" description="Helical" evidence="8">
    <location>
        <begin position="84"/>
        <end position="104"/>
    </location>
</feature>
<evidence type="ECO:0000256" key="5">
    <source>
        <dbReference type="ARBA" id="ARBA00022692"/>
    </source>
</evidence>
<sequence>MADVARTKSGGFWYQHPRLRLSALLAAPMFWLVVVYLGSLAALFLTAFWTIDDFTGQIVRTFTLKNFQNLFTDVGYLQTVGRTVLIALGVTVLCAVLAIPIAFFMARIAAPRWRPLLVALVLTPLWASYLVKVYAWRAMLQPESGVVAWFLAPLGLDSPGYNQTAVLITLTYLWLPYMILPVYAGLERLPISLLDASGDLGAKPWRTFRSVVTPMIFPAIVAGSIFTFSLSLGDYITVQIVGGTTVMLGNIVQQTYVTNLPFAAAVATLPVVIVLVYLASVRRTGALENV</sequence>
<keyword evidence="4" id="KW-1003">Cell membrane</keyword>
<dbReference type="PANTHER" id="PTHR42929">
    <property type="entry name" value="INNER MEMBRANE ABC TRANSPORTER PERMEASE PROTEIN YDCU-RELATED-RELATED"/>
    <property type="match status" value="1"/>
</dbReference>
<dbReference type="PROSITE" id="PS50928">
    <property type="entry name" value="ABC_TM1"/>
    <property type="match status" value="1"/>
</dbReference>
<dbReference type="SUPFAM" id="SSF161098">
    <property type="entry name" value="MetI-like"/>
    <property type="match status" value="1"/>
</dbReference>
<feature type="transmembrane region" description="Helical" evidence="8">
    <location>
        <begin position="207"/>
        <end position="229"/>
    </location>
</feature>